<organism evidence="2">
    <name type="scientific">Brassica napus</name>
    <name type="common">Rape</name>
    <dbReference type="NCBI Taxonomy" id="3708"/>
    <lineage>
        <taxon>Eukaryota</taxon>
        <taxon>Viridiplantae</taxon>
        <taxon>Streptophyta</taxon>
        <taxon>Embryophyta</taxon>
        <taxon>Tracheophyta</taxon>
        <taxon>Spermatophyta</taxon>
        <taxon>Magnoliopsida</taxon>
        <taxon>eudicotyledons</taxon>
        <taxon>Gunneridae</taxon>
        <taxon>Pentapetalae</taxon>
        <taxon>rosids</taxon>
        <taxon>malvids</taxon>
        <taxon>Brassicales</taxon>
        <taxon>Brassicaceae</taxon>
        <taxon>Brassiceae</taxon>
        <taxon>Brassica</taxon>
    </lineage>
</organism>
<feature type="non-terminal residue" evidence="2">
    <location>
        <position position="57"/>
    </location>
</feature>
<gene>
    <name evidence="2" type="ORF">DARMORV10_C02P55370.1</name>
</gene>
<dbReference type="AlphaFoldDB" id="A0A816KLG4"/>
<accession>A0A816KLG4</accession>
<reference evidence="2" key="1">
    <citation type="submission" date="2021-01" db="EMBL/GenBank/DDBJ databases">
        <authorList>
            <consortium name="Genoscope - CEA"/>
            <person name="William W."/>
        </authorList>
    </citation>
    <scope>NUCLEOTIDE SEQUENCE</scope>
</reference>
<name>A0A816KLG4_BRANA</name>
<dbReference type="EMBL" id="HG994366">
    <property type="protein sequence ID" value="CAF1920477.1"/>
    <property type="molecule type" value="Genomic_DNA"/>
</dbReference>
<feature type="compositionally biased region" description="Acidic residues" evidence="1">
    <location>
        <begin position="8"/>
        <end position="24"/>
    </location>
</feature>
<proteinExistence type="predicted"/>
<feature type="region of interest" description="Disordered" evidence="1">
    <location>
        <begin position="1"/>
        <end position="26"/>
    </location>
</feature>
<evidence type="ECO:0000256" key="1">
    <source>
        <dbReference type="SAM" id="MobiDB-lite"/>
    </source>
</evidence>
<protein>
    <submittedName>
        <fullName evidence="2">(rape) hypothetical protein</fullName>
    </submittedName>
</protein>
<evidence type="ECO:0000313" key="2">
    <source>
        <dbReference type="EMBL" id="CAF1920477.1"/>
    </source>
</evidence>
<dbReference type="Proteomes" id="UP001295469">
    <property type="component" value="Chromosome C02"/>
</dbReference>
<sequence length="57" mass="6606">MDTLSLNNDDDYASDNGDSEQEMDENNHVVDESLMSTAEVKGKHKRRHSKCWNFFTI</sequence>